<dbReference type="InterPro" id="IPR012337">
    <property type="entry name" value="RNaseH-like_sf"/>
</dbReference>
<dbReference type="InterPro" id="IPR043502">
    <property type="entry name" value="DNA/RNA_pol_sf"/>
</dbReference>
<sequence length="597" mass="68461">MKDLQHSFRNSDEYYHDPEKCEHVGSKGAQNNQGARNANQFSRLAKVEFPKFSGEDVMGWIFKCDPFFLIDNTPKEEKVKIIFVHLFDKALLWHRQLIKTKGENVSWNDYKEAITERFGSIYEDPMAALKMLRGLPFIVETDASGVGLGAVLQQDGHPIAYISKSLAPKHQAFPTYKKDFWSLQLEIFFGSKYHYPNSNEVASKIIGFDYEVMYKRGIDNAAADAMSGREDVSELFTLSTTSISIDLYQRIVGRWIEDDHLQTIIAALQKGETKKQYALHNNQLLRKGKLVVGRNESLRQDLLSYFRDGVIGGHSGKCKHGLSAYSGLLQPLPIPKTVWSSISMDFIERLPKSHRCTVIFVVVDRLTKYGHFIPLVDPFTALQVAQVFLDQVCKLHGVPESIVSDRDKVFLSTFWKELFKLLHVKLLLSTSYHPQIDGQTEVVNRCLEGYLRCMTGEHPKDWFKWIPLAELWYNSNYHLAIDTTPFEALYEQSPPVHGKQNKFSPKYFRPFEVLAKVETVAYKLKLRTESQIHDVFYVSQLKKVHGNHHLEVPVVLPQVNKEGLLEVTPLKLLDRKIVKRNNVVVVYGLVQWSNGDP</sequence>
<keyword evidence="3" id="KW-0540">Nuclease</keyword>
<dbReference type="Pfam" id="PF17917">
    <property type="entry name" value="RT_RNaseH"/>
    <property type="match status" value="1"/>
</dbReference>
<evidence type="ECO:0000313" key="10">
    <source>
        <dbReference type="Proteomes" id="UP001151760"/>
    </source>
</evidence>
<keyword evidence="10" id="KW-1185">Reference proteome</keyword>
<dbReference type="SUPFAM" id="SSF53098">
    <property type="entry name" value="Ribonuclease H-like"/>
    <property type="match status" value="1"/>
</dbReference>
<evidence type="ECO:0000256" key="7">
    <source>
        <dbReference type="SAM" id="MobiDB-lite"/>
    </source>
</evidence>
<name>A0ABQ5FIJ1_9ASTR</name>
<dbReference type="InterPro" id="IPR001584">
    <property type="entry name" value="Integrase_cat-core"/>
</dbReference>
<dbReference type="EMBL" id="BQNB010017423">
    <property type="protein sequence ID" value="GJT62999.1"/>
    <property type="molecule type" value="Genomic_DNA"/>
</dbReference>
<dbReference type="Proteomes" id="UP001151760">
    <property type="component" value="Unassembled WGS sequence"/>
</dbReference>
<keyword evidence="4" id="KW-0255">Endonuclease</keyword>
<dbReference type="PANTHER" id="PTHR35046:SF18">
    <property type="entry name" value="RNA-DIRECTED DNA POLYMERASE"/>
    <property type="match status" value="1"/>
</dbReference>
<evidence type="ECO:0000256" key="5">
    <source>
        <dbReference type="ARBA" id="ARBA00022801"/>
    </source>
</evidence>
<reference evidence="9" key="1">
    <citation type="journal article" date="2022" name="Int. J. Mol. Sci.">
        <title>Draft Genome of Tanacetum Coccineum: Genomic Comparison of Closely Related Tanacetum-Family Plants.</title>
        <authorList>
            <person name="Yamashiro T."/>
            <person name="Shiraishi A."/>
            <person name="Nakayama K."/>
            <person name="Satake H."/>
        </authorList>
    </citation>
    <scope>NUCLEOTIDE SEQUENCE</scope>
</reference>
<evidence type="ECO:0000256" key="1">
    <source>
        <dbReference type="ARBA" id="ARBA00022679"/>
    </source>
</evidence>
<gene>
    <name evidence="9" type="ORF">Tco_1006532</name>
</gene>
<feature type="compositionally biased region" description="Basic and acidic residues" evidence="7">
    <location>
        <begin position="16"/>
        <end position="25"/>
    </location>
</feature>
<comment type="caution">
    <text evidence="9">The sequence shown here is derived from an EMBL/GenBank/DDBJ whole genome shotgun (WGS) entry which is preliminary data.</text>
</comment>
<organism evidence="9 10">
    <name type="scientific">Tanacetum coccineum</name>
    <dbReference type="NCBI Taxonomy" id="301880"/>
    <lineage>
        <taxon>Eukaryota</taxon>
        <taxon>Viridiplantae</taxon>
        <taxon>Streptophyta</taxon>
        <taxon>Embryophyta</taxon>
        <taxon>Tracheophyta</taxon>
        <taxon>Spermatophyta</taxon>
        <taxon>Magnoliopsida</taxon>
        <taxon>eudicotyledons</taxon>
        <taxon>Gunneridae</taxon>
        <taxon>Pentapetalae</taxon>
        <taxon>asterids</taxon>
        <taxon>campanulids</taxon>
        <taxon>Asterales</taxon>
        <taxon>Asteraceae</taxon>
        <taxon>Asteroideae</taxon>
        <taxon>Anthemideae</taxon>
        <taxon>Anthemidinae</taxon>
        <taxon>Tanacetum</taxon>
    </lineage>
</organism>
<feature type="region of interest" description="Disordered" evidence="7">
    <location>
        <begin position="16"/>
        <end position="35"/>
    </location>
</feature>
<dbReference type="PROSITE" id="PS50994">
    <property type="entry name" value="INTEGRASE"/>
    <property type="match status" value="1"/>
</dbReference>
<keyword evidence="5" id="KW-0378">Hydrolase</keyword>
<keyword evidence="2" id="KW-0548">Nucleotidyltransferase</keyword>
<evidence type="ECO:0000256" key="2">
    <source>
        <dbReference type="ARBA" id="ARBA00022695"/>
    </source>
</evidence>
<dbReference type="InterPro" id="IPR041373">
    <property type="entry name" value="RT_RNaseH"/>
</dbReference>
<keyword evidence="1" id="KW-0808">Transferase</keyword>
<evidence type="ECO:0000256" key="6">
    <source>
        <dbReference type="ARBA" id="ARBA00022918"/>
    </source>
</evidence>
<dbReference type="Pfam" id="PF24626">
    <property type="entry name" value="SH3_Tf2-1"/>
    <property type="match status" value="1"/>
</dbReference>
<evidence type="ECO:0000259" key="8">
    <source>
        <dbReference type="PROSITE" id="PS50994"/>
    </source>
</evidence>
<reference evidence="9" key="2">
    <citation type="submission" date="2022-01" db="EMBL/GenBank/DDBJ databases">
        <authorList>
            <person name="Yamashiro T."/>
            <person name="Shiraishi A."/>
            <person name="Satake H."/>
            <person name="Nakayama K."/>
        </authorList>
    </citation>
    <scope>NUCLEOTIDE SEQUENCE</scope>
</reference>
<evidence type="ECO:0000256" key="4">
    <source>
        <dbReference type="ARBA" id="ARBA00022759"/>
    </source>
</evidence>
<accession>A0ABQ5FIJ1</accession>
<keyword evidence="6" id="KW-0695">RNA-directed DNA polymerase</keyword>
<feature type="domain" description="Integrase catalytic" evidence="8">
    <location>
        <begin position="329"/>
        <end position="493"/>
    </location>
</feature>
<proteinExistence type="predicted"/>
<evidence type="ECO:0000256" key="3">
    <source>
        <dbReference type="ARBA" id="ARBA00022722"/>
    </source>
</evidence>
<dbReference type="Gene3D" id="3.30.420.10">
    <property type="entry name" value="Ribonuclease H-like superfamily/Ribonuclease H"/>
    <property type="match status" value="1"/>
</dbReference>
<evidence type="ECO:0000313" key="9">
    <source>
        <dbReference type="EMBL" id="GJT62999.1"/>
    </source>
</evidence>
<dbReference type="InterPro" id="IPR056924">
    <property type="entry name" value="SH3_Tf2-1"/>
</dbReference>
<dbReference type="PANTHER" id="PTHR35046">
    <property type="entry name" value="ZINC KNUCKLE (CCHC-TYPE) FAMILY PROTEIN"/>
    <property type="match status" value="1"/>
</dbReference>
<protein>
    <submittedName>
        <fullName evidence="9">Ty3-gypsy retrotransposon protein</fullName>
    </submittedName>
</protein>
<dbReference type="SUPFAM" id="SSF56672">
    <property type="entry name" value="DNA/RNA polymerases"/>
    <property type="match status" value="1"/>
</dbReference>
<dbReference type="InterPro" id="IPR036397">
    <property type="entry name" value="RNaseH_sf"/>
</dbReference>